<dbReference type="OrthoDB" id="7768233at2"/>
<name>A0A166B9Z8_9HYPH</name>
<dbReference type="AlphaFoldDB" id="A0A166B9Z8"/>
<dbReference type="PROSITE" id="PS51747">
    <property type="entry name" value="CYT_DCMP_DEAMINASES_2"/>
    <property type="match status" value="1"/>
</dbReference>
<dbReference type="RefSeq" id="WP_068000472.1">
    <property type="nucleotide sequence ID" value="NZ_FOFM01000003.1"/>
</dbReference>
<comment type="caution">
    <text evidence="2">The sequence shown here is derived from an EMBL/GenBank/DDBJ whole genome shotgun (WGS) entry which is preliminary data.</text>
</comment>
<evidence type="ECO:0000313" key="2">
    <source>
        <dbReference type="EMBL" id="KZL22056.1"/>
    </source>
</evidence>
<dbReference type="STRING" id="989403.SAMN05421798_103119"/>
<gene>
    <name evidence="2" type="primary">guaD_1</name>
    <name evidence="2" type="ORF">PsAD2_00081</name>
</gene>
<dbReference type="PANTHER" id="PTHR11079">
    <property type="entry name" value="CYTOSINE DEAMINASE FAMILY MEMBER"/>
    <property type="match status" value="1"/>
</dbReference>
<protein>
    <submittedName>
        <fullName evidence="2">Guanine deaminase</fullName>
        <ecNumber evidence="2">3.5.4.3</ecNumber>
    </submittedName>
</protein>
<accession>A0A166B9Z8</accession>
<keyword evidence="2" id="KW-0378">Hydrolase</keyword>
<dbReference type="CDD" id="cd01285">
    <property type="entry name" value="nucleoside_deaminase"/>
    <property type="match status" value="1"/>
</dbReference>
<dbReference type="InterPro" id="IPR002125">
    <property type="entry name" value="CMP_dCMP_dom"/>
</dbReference>
<dbReference type="EC" id="3.5.4.3" evidence="2"/>
<dbReference type="PANTHER" id="PTHR11079:SF162">
    <property type="entry name" value="RIBOFLAVIN BIOSYNTHESIS PROTEIN PYRD, CHLOROPLASTIC"/>
    <property type="match status" value="1"/>
</dbReference>
<reference evidence="2 3" key="1">
    <citation type="journal article" date="2016" name="Front. Microbiol.">
        <title>Comparative Genomic Analysis Reveals a Diverse Repertoire of Genes Involved in Prokaryote-Eukaryote Interactions within the Pseudovibrio Genus.</title>
        <authorList>
            <person name="Romano S."/>
            <person name="Fernandez-Guerra A."/>
            <person name="Reen F.J."/>
            <person name="Glockner F.O."/>
            <person name="Crowley S.P."/>
            <person name="O'Sullivan O."/>
            <person name="Cotter P.D."/>
            <person name="Adams C."/>
            <person name="Dobson A.D."/>
            <person name="O'Gara F."/>
        </authorList>
    </citation>
    <scope>NUCLEOTIDE SEQUENCE [LARGE SCALE GENOMIC DNA]</scope>
    <source>
        <strain evidence="2 3">Ad2</strain>
    </source>
</reference>
<proteinExistence type="predicted"/>
<evidence type="ECO:0000313" key="3">
    <source>
        <dbReference type="Proteomes" id="UP000076577"/>
    </source>
</evidence>
<dbReference type="GO" id="GO:0008892">
    <property type="term" value="F:guanine deaminase activity"/>
    <property type="evidence" value="ECO:0007669"/>
    <property type="project" value="UniProtKB-EC"/>
</dbReference>
<evidence type="ECO:0000259" key="1">
    <source>
        <dbReference type="PROSITE" id="PS51747"/>
    </source>
</evidence>
<dbReference type="Gene3D" id="3.40.140.10">
    <property type="entry name" value="Cytidine Deaminase, domain 2"/>
    <property type="match status" value="1"/>
</dbReference>
<dbReference type="Proteomes" id="UP000076577">
    <property type="component" value="Unassembled WGS sequence"/>
</dbReference>
<dbReference type="SUPFAM" id="SSF53927">
    <property type="entry name" value="Cytidine deaminase-like"/>
    <property type="match status" value="1"/>
</dbReference>
<dbReference type="Pfam" id="PF00383">
    <property type="entry name" value="dCMP_cyt_deam_1"/>
    <property type="match status" value="1"/>
</dbReference>
<organism evidence="2 3">
    <name type="scientific">Pseudovibrio axinellae</name>
    <dbReference type="NCBI Taxonomy" id="989403"/>
    <lineage>
        <taxon>Bacteria</taxon>
        <taxon>Pseudomonadati</taxon>
        <taxon>Pseudomonadota</taxon>
        <taxon>Alphaproteobacteria</taxon>
        <taxon>Hyphomicrobiales</taxon>
        <taxon>Stappiaceae</taxon>
        <taxon>Pseudovibrio</taxon>
    </lineage>
</organism>
<feature type="domain" description="CMP/dCMP-type deaminase" evidence="1">
    <location>
        <begin position="8"/>
        <end position="122"/>
    </location>
</feature>
<dbReference type="EMBL" id="LMCB01000001">
    <property type="protein sequence ID" value="KZL22056.1"/>
    <property type="molecule type" value="Genomic_DNA"/>
</dbReference>
<keyword evidence="3" id="KW-1185">Reference proteome</keyword>
<sequence length="169" mass="18871">MSNTELELHHQRMKSLVAYTATSMETPYPSPFGGAVYSADGELLAQAYDSVIRECDPTCHGEINAIRLASKTHKTRSFVGGILYSTCEPCAMCMAATVWAGFDTLVFGAYTNEDATHFWPQEMDLRARDVAKHMVERPKIEIFEGIERESCQQLFTECAAAHKRLGIEI</sequence>
<dbReference type="PATRIC" id="fig|989403.3.peg.84"/>
<dbReference type="InterPro" id="IPR016193">
    <property type="entry name" value="Cytidine_deaminase-like"/>
</dbReference>